<organism evidence="1 2">
    <name type="scientific">Hibiscus sabdariffa</name>
    <name type="common">roselle</name>
    <dbReference type="NCBI Taxonomy" id="183260"/>
    <lineage>
        <taxon>Eukaryota</taxon>
        <taxon>Viridiplantae</taxon>
        <taxon>Streptophyta</taxon>
        <taxon>Embryophyta</taxon>
        <taxon>Tracheophyta</taxon>
        <taxon>Spermatophyta</taxon>
        <taxon>Magnoliopsida</taxon>
        <taxon>eudicotyledons</taxon>
        <taxon>Gunneridae</taxon>
        <taxon>Pentapetalae</taxon>
        <taxon>rosids</taxon>
        <taxon>malvids</taxon>
        <taxon>Malvales</taxon>
        <taxon>Malvaceae</taxon>
        <taxon>Malvoideae</taxon>
        <taxon>Hibiscus</taxon>
    </lineage>
</organism>
<evidence type="ECO:0000313" key="2">
    <source>
        <dbReference type="Proteomes" id="UP001396334"/>
    </source>
</evidence>
<sequence length="123" mass="13546">MKPELCFCKDSLLYIILRYLLPPESIKLKTFSDIRNKARGLRVDVFVAGTPSLGRITVVKTGWVEGRIGHPLRREWRIGKSGLFIGTGRLVGASMGIGNHLAGLLMSSGGPWLGRDSRVERLG</sequence>
<proteinExistence type="predicted"/>
<name>A0ABR2SSC4_9ROSI</name>
<evidence type="ECO:0000313" key="1">
    <source>
        <dbReference type="EMBL" id="KAK9027844.1"/>
    </source>
</evidence>
<gene>
    <name evidence="1" type="ORF">V6N11_067666</name>
</gene>
<keyword evidence="2" id="KW-1185">Reference proteome</keyword>
<dbReference type="Proteomes" id="UP001396334">
    <property type="component" value="Unassembled WGS sequence"/>
</dbReference>
<protein>
    <submittedName>
        <fullName evidence="1">Uncharacterized protein</fullName>
    </submittedName>
</protein>
<dbReference type="EMBL" id="JBBPBN010000012">
    <property type="protein sequence ID" value="KAK9027844.1"/>
    <property type="molecule type" value="Genomic_DNA"/>
</dbReference>
<comment type="caution">
    <text evidence="1">The sequence shown here is derived from an EMBL/GenBank/DDBJ whole genome shotgun (WGS) entry which is preliminary data.</text>
</comment>
<accession>A0ABR2SSC4</accession>
<reference evidence="1 2" key="1">
    <citation type="journal article" date="2024" name="G3 (Bethesda)">
        <title>Genome assembly of Hibiscus sabdariffa L. provides insights into metabolisms of medicinal natural products.</title>
        <authorList>
            <person name="Kim T."/>
        </authorList>
    </citation>
    <scope>NUCLEOTIDE SEQUENCE [LARGE SCALE GENOMIC DNA]</scope>
    <source>
        <strain evidence="1">TK-2024</strain>
        <tissue evidence="1">Old leaves</tissue>
    </source>
</reference>